<dbReference type="GO" id="GO:0006281">
    <property type="term" value="P:DNA repair"/>
    <property type="evidence" value="ECO:0007669"/>
    <property type="project" value="UniProtKB-KW"/>
</dbReference>
<dbReference type="PIRSF" id="PIRSF001604">
    <property type="entry name" value="LigA"/>
    <property type="match status" value="1"/>
</dbReference>
<dbReference type="AlphaFoldDB" id="A0A5D8QC70"/>
<evidence type="ECO:0000256" key="4">
    <source>
        <dbReference type="ARBA" id="ARBA00022598"/>
    </source>
</evidence>
<evidence type="ECO:0000313" key="19">
    <source>
        <dbReference type="Proteomes" id="UP000322976"/>
    </source>
</evidence>
<evidence type="ECO:0000256" key="2">
    <source>
        <dbReference type="ARBA" id="ARBA00012722"/>
    </source>
</evidence>
<dbReference type="Pfam" id="PF01653">
    <property type="entry name" value="DNA_ligase_aden"/>
    <property type="match status" value="1"/>
</dbReference>
<name>A0A5D8QC70_9THEO</name>
<dbReference type="Gene3D" id="2.40.50.140">
    <property type="entry name" value="Nucleic acid-binding proteins"/>
    <property type="match status" value="1"/>
</dbReference>
<feature type="binding site" evidence="15">
    <location>
        <position position="309"/>
    </location>
    <ligand>
        <name>NAD(+)</name>
        <dbReference type="ChEBI" id="CHEBI:57540"/>
    </ligand>
</feature>
<dbReference type="Pfam" id="PF00533">
    <property type="entry name" value="BRCT"/>
    <property type="match status" value="1"/>
</dbReference>
<keyword evidence="9 15" id="KW-0460">Magnesium</keyword>
<feature type="binding site" evidence="15">
    <location>
        <position position="169"/>
    </location>
    <ligand>
        <name>NAD(+)</name>
        <dbReference type="ChEBI" id="CHEBI:57540"/>
    </ligand>
</feature>
<dbReference type="EC" id="6.5.1.2" evidence="2 15"/>
<protein>
    <recommendedName>
        <fullName evidence="3 15">DNA ligase</fullName>
        <ecNumber evidence="2 15">6.5.1.2</ecNumber>
    </recommendedName>
    <alternativeName>
        <fullName evidence="15">Polydeoxyribonucleotide synthase [NAD(+)]</fullName>
    </alternativeName>
</protein>
<keyword evidence="10 15" id="KW-0520">NAD</keyword>
<feature type="binding site" evidence="15">
    <location>
        <position position="112"/>
    </location>
    <ligand>
        <name>NAD(+)</name>
        <dbReference type="ChEBI" id="CHEBI:57540"/>
    </ligand>
</feature>
<evidence type="ECO:0000256" key="8">
    <source>
        <dbReference type="ARBA" id="ARBA00022833"/>
    </source>
</evidence>
<feature type="binding site" evidence="15">
    <location>
        <begin position="34"/>
        <end position="38"/>
    </location>
    <ligand>
        <name>NAD(+)</name>
        <dbReference type="ChEBI" id="CHEBI:57540"/>
    </ligand>
</feature>
<dbReference type="Gene3D" id="3.30.470.30">
    <property type="entry name" value="DNA ligase/mRNA capping enzyme"/>
    <property type="match status" value="1"/>
</dbReference>
<dbReference type="InterPro" id="IPR018239">
    <property type="entry name" value="DNA_ligase_AS"/>
</dbReference>
<dbReference type="SUPFAM" id="SSF50249">
    <property type="entry name" value="Nucleic acid-binding proteins"/>
    <property type="match status" value="1"/>
</dbReference>
<dbReference type="InterPro" id="IPR001679">
    <property type="entry name" value="DNA_ligase"/>
</dbReference>
<feature type="domain" description="BRCT" evidence="17">
    <location>
        <begin position="583"/>
        <end position="661"/>
    </location>
</feature>
<keyword evidence="4 15" id="KW-0436">Ligase</keyword>
<dbReference type="CDD" id="cd17748">
    <property type="entry name" value="BRCT_DNA_ligase_like"/>
    <property type="match status" value="1"/>
</dbReference>
<dbReference type="Pfam" id="PF22745">
    <property type="entry name" value="Nlig-Ia"/>
    <property type="match status" value="1"/>
</dbReference>
<dbReference type="Pfam" id="PF14520">
    <property type="entry name" value="HHH_5"/>
    <property type="match status" value="1"/>
</dbReference>
<dbReference type="Pfam" id="PF03119">
    <property type="entry name" value="DNA_ligase_ZBD"/>
    <property type="match status" value="1"/>
</dbReference>
<evidence type="ECO:0000256" key="14">
    <source>
        <dbReference type="ARBA" id="ARBA00060881"/>
    </source>
</evidence>
<dbReference type="FunFam" id="1.10.150.20:FF:000007">
    <property type="entry name" value="DNA ligase"/>
    <property type="match status" value="1"/>
</dbReference>
<dbReference type="GO" id="GO:0046872">
    <property type="term" value="F:metal ion binding"/>
    <property type="evidence" value="ECO:0007669"/>
    <property type="project" value="UniProtKB-KW"/>
</dbReference>
<feature type="binding site" evidence="15">
    <location>
        <position position="426"/>
    </location>
    <ligand>
        <name>Zn(2+)</name>
        <dbReference type="ChEBI" id="CHEBI:29105"/>
    </ligand>
</feature>
<feature type="active site" description="N6-AMP-lysine intermediate" evidence="15">
    <location>
        <position position="114"/>
    </location>
</feature>
<keyword evidence="5 15" id="KW-0235">DNA replication</keyword>
<evidence type="ECO:0000256" key="5">
    <source>
        <dbReference type="ARBA" id="ARBA00022705"/>
    </source>
</evidence>
<dbReference type="InterPro" id="IPR004149">
    <property type="entry name" value="Znf_DNAligase_C4"/>
</dbReference>
<evidence type="ECO:0000313" key="18">
    <source>
        <dbReference type="EMBL" id="TZE81699.1"/>
    </source>
</evidence>
<dbReference type="Proteomes" id="UP000322976">
    <property type="component" value="Unassembled WGS sequence"/>
</dbReference>
<comment type="function">
    <text evidence="1 15">DNA ligase that catalyzes the formation of phosphodiester linkages between 5'-phosphoryl and 3'-hydroxyl groups in double-stranded DNA using NAD as a coenzyme and as the energy source for the reaction. It is essential for DNA replication and repair of damaged DNA.</text>
</comment>
<feature type="binding site" evidence="15">
    <location>
        <position position="403"/>
    </location>
    <ligand>
        <name>Zn(2+)</name>
        <dbReference type="ChEBI" id="CHEBI:29105"/>
    </ligand>
</feature>
<evidence type="ECO:0000256" key="9">
    <source>
        <dbReference type="ARBA" id="ARBA00022842"/>
    </source>
</evidence>
<dbReference type="SUPFAM" id="SSF47781">
    <property type="entry name" value="RuvA domain 2-like"/>
    <property type="match status" value="1"/>
</dbReference>
<dbReference type="PROSITE" id="PS01056">
    <property type="entry name" value="DNA_LIGASE_N2"/>
    <property type="match status" value="1"/>
</dbReference>
<comment type="caution">
    <text evidence="18">The sequence shown here is derived from an EMBL/GenBank/DDBJ whole genome shotgun (WGS) entry which is preliminary data.</text>
</comment>
<feature type="binding site" evidence="15">
    <location>
        <position position="135"/>
    </location>
    <ligand>
        <name>NAD(+)</name>
        <dbReference type="ChEBI" id="CHEBI:57540"/>
    </ligand>
</feature>
<dbReference type="SMART" id="SM00292">
    <property type="entry name" value="BRCT"/>
    <property type="match status" value="1"/>
</dbReference>
<accession>A0A5D8QC70</accession>
<evidence type="ECO:0000256" key="16">
    <source>
        <dbReference type="RuleBase" id="RU000618"/>
    </source>
</evidence>
<comment type="caution">
    <text evidence="15">Lacks conserved residue(s) required for the propagation of feature annotation.</text>
</comment>
<gene>
    <name evidence="15 18" type="primary">ligA</name>
    <name evidence="18" type="ORF">FWJ32_08105</name>
</gene>
<dbReference type="PANTHER" id="PTHR23389:SF9">
    <property type="entry name" value="DNA LIGASE"/>
    <property type="match status" value="1"/>
</dbReference>
<dbReference type="InterPro" id="IPR041663">
    <property type="entry name" value="DisA/LigA_HHH"/>
</dbReference>
<dbReference type="InterPro" id="IPR013839">
    <property type="entry name" value="DNAligase_adenylation"/>
</dbReference>
<dbReference type="CDD" id="cd00114">
    <property type="entry name" value="LIGANc"/>
    <property type="match status" value="1"/>
</dbReference>
<dbReference type="Pfam" id="PF03120">
    <property type="entry name" value="OB_DNA_ligase"/>
    <property type="match status" value="1"/>
</dbReference>
<evidence type="ECO:0000256" key="11">
    <source>
        <dbReference type="ARBA" id="ARBA00023204"/>
    </source>
</evidence>
<dbReference type="SMART" id="SM00278">
    <property type="entry name" value="HhH1"/>
    <property type="match status" value="3"/>
</dbReference>
<dbReference type="Gene3D" id="1.10.150.20">
    <property type="entry name" value="5' to 3' exonuclease, C-terminal subdomain"/>
    <property type="match status" value="2"/>
</dbReference>
<dbReference type="Gene3D" id="6.20.10.30">
    <property type="match status" value="1"/>
</dbReference>
<dbReference type="EMBL" id="VTPS01000011">
    <property type="protein sequence ID" value="TZE81699.1"/>
    <property type="molecule type" value="Genomic_DNA"/>
</dbReference>
<dbReference type="FunFam" id="3.40.50.10190:FF:000054">
    <property type="entry name" value="DNA ligase"/>
    <property type="match status" value="1"/>
</dbReference>
<dbReference type="RefSeq" id="WP_149545462.1">
    <property type="nucleotide sequence ID" value="NZ_VTPS01000011.1"/>
</dbReference>
<keyword evidence="7 15" id="KW-0227">DNA damage</keyword>
<dbReference type="GO" id="GO:0006260">
    <property type="term" value="P:DNA replication"/>
    <property type="evidence" value="ECO:0007669"/>
    <property type="project" value="UniProtKB-KW"/>
</dbReference>
<evidence type="ECO:0000256" key="7">
    <source>
        <dbReference type="ARBA" id="ARBA00022763"/>
    </source>
</evidence>
<keyword evidence="19" id="KW-1185">Reference proteome</keyword>
<keyword evidence="12 15" id="KW-0464">Manganese</keyword>
<keyword evidence="8 15" id="KW-0862">Zinc</keyword>
<feature type="binding site" evidence="15">
    <location>
        <position position="406"/>
    </location>
    <ligand>
        <name>Zn(2+)</name>
        <dbReference type="ChEBI" id="CHEBI:29105"/>
    </ligand>
</feature>
<dbReference type="SMART" id="SM00532">
    <property type="entry name" value="LIGANc"/>
    <property type="match status" value="1"/>
</dbReference>
<dbReference type="InterPro" id="IPR033136">
    <property type="entry name" value="DNA_ligase_CS"/>
</dbReference>
<evidence type="ECO:0000256" key="1">
    <source>
        <dbReference type="ARBA" id="ARBA00004067"/>
    </source>
</evidence>
<dbReference type="InterPro" id="IPR012340">
    <property type="entry name" value="NA-bd_OB-fold"/>
</dbReference>
<evidence type="ECO:0000256" key="12">
    <source>
        <dbReference type="ARBA" id="ARBA00023211"/>
    </source>
</evidence>
<dbReference type="PROSITE" id="PS01055">
    <property type="entry name" value="DNA_LIGASE_N1"/>
    <property type="match status" value="1"/>
</dbReference>
<keyword evidence="11 15" id="KW-0234">DNA repair</keyword>
<dbReference type="Pfam" id="PF12826">
    <property type="entry name" value="HHH_2"/>
    <property type="match status" value="1"/>
</dbReference>
<dbReference type="InterPro" id="IPR010994">
    <property type="entry name" value="RuvA_2-like"/>
</dbReference>
<feature type="binding site" evidence="15">
    <location>
        <position position="285"/>
    </location>
    <ligand>
        <name>NAD(+)</name>
        <dbReference type="ChEBI" id="CHEBI:57540"/>
    </ligand>
</feature>
<sequence length="661" mass="74211">MDKEQAAKRINELRDIINHHNYMYYVLDSPEISDAEFDNLMRELIELERQYPEYLTPDSPTQRVGGEVLEGFAEYVHTLPLLSLSDVFDEGELRDFDRRVRREVGDTEYVVEVKIDGLSCALRYENGIFVQGATRGNGFVGEDVTANLKTIRSIPLKLEEPVSLEVRGEVYMPKRSFLMLNELREQNGEPLFANPRNAAAGSLRQLDPKITASRNLDIFIFNLQRVEGKNFTTHIETLEYLKEMGLKIIPYYVKCDNIDQVLEQVHIWESKRNELDFAVDGLVIKVNDLAKREILGSTSKSYRWAIAYKYPAEMAKTRIKDIIVQVGRTGALTPTALLEPVKLAGSTISRATLHNEDYIKMKDIKIGDWVYIRKAGEIIPEVVEPLIEERTGEEKDFAMPDTCPECGAKVVRLPGEAVTRCTGLSCPAQIKRQLEHFASKEAMDIDGMGPAVISQLVDKGLVKNIADIYYIGYQDILNLERMGKKSAENLINAIEDSKGRDLDRLINGLGIRLVGSKAAKILAEAYKDIKSLMKAGAEELTSIPEIGPKIAESIVDFFSEKQNIAIINRLIEAGVNTRKIEEVHETLLAGKTFVITGTLKDFTREEAANIIEQLGGKVTGSVSKKTNYLICGENPGSKLDKARELNVTIISEDDFKKMIAI</sequence>
<dbReference type="InterPro" id="IPR036420">
    <property type="entry name" value="BRCT_dom_sf"/>
</dbReference>
<dbReference type="Gene3D" id="1.10.287.610">
    <property type="entry name" value="Helix hairpin bin"/>
    <property type="match status" value="1"/>
</dbReference>
<dbReference type="HAMAP" id="MF_01588">
    <property type="entry name" value="DNA_ligase_A"/>
    <property type="match status" value="1"/>
</dbReference>
<dbReference type="InterPro" id="IPR001357">
    <property type="entry name" value="BRCT_dom"/>
</dbReference>
<dbReference type="GO" id="GO:0003911">
    <property type="term" value="F:DNA ligase (NAD+) activity"/>
    <property type="evidence" value="ECO:0007669"/>
    <property type="project" value="UniProtKB-UniRule"/>
</dbReference>
<evidence type="ECO:0000256" key="15">
    <source>
        <dbReference type="HAMAP-Rule" id="MF_01588"/>
    </source>
</evidence>
<keyword evidence="6 15" id="KW-0479">Metal-binding</keyword>
<comment type="cofactor">
    <cofactor evidence="15">
        <name>Mg(2+)</name>
        <dbReference type="ChEBI" id="CHEBI:18420"/>
    </cofactor>
    <cofactor evidence="15">
        <name>Mn(2+)</name>
        <dbReference type="ChEBI" id="CHEBI:29035"/>
    </cofactor>
</comment>
<evidence type="ECO:0000259" key="17">
    <source>
        <dbReference type="PROSITE" id="PS50172"/>
    </source>
</evidence>
<dbReference type="NCBIfam" id="NF005932">
    <property type="entry name" value="PRK07956.1"/>
    <property type="match status" value="1"/>
</dbReference>
<dbReference type="FunFam" id="2.40.50.140:FF:000012">
    <property type="entry name" value="DNA ligase"/>
    <property type="match status" value="1"/>
</dbReference>
<dbReference type="Gene3D" id="3.40.50.10190">
    <property type="entry name" value="BRCT domain"/>
    <property type="match status" value="1"/>
</dbReference>
<dbReference type="GO" id="GO:0003677">
    <property type="term" value="F:DNA binding"/>
    <property type="evidence" value="ECO:0007669"/>
    <property type="project" value="InterPro"/>
</dbReference>
<dbReference type="PROSITE" id="PS50172">
    <property type="entry name" value="BRCT"/>
    <property type="match status" value="1"/>
</dbReference>
<dbReference type="SUPFAM" id="SSF56091">
    <property type="entry name" value="DNA ligase/mRNA capping enzyme, catalytic domain"/>
    <property type="match status" value="1"/>
</dbReference>
<dbReference type="GO" id="GO:0005829">
    <property type="term" value="C:cytosol"/>
    <property type="evidence" value="ECO:0007669"/>
    <property type="project" value="TreeGrafter"/>
</dbReference>
<evidence type="ECO:0000256" key="3">
    <source>
        <dbReference type="ARBA" id="ARBA00013308"/>
    </source>
</evidence>
<dbReference type="InterPro" id="IPR004150">
    <property type="entry name" value="NAD_DNA_ligase_OB"/>
</dbReference>
<dbReference type="SUPFAM" id="SSF52113">
    <property type="entry name" value="BRCT domain"/>
    <property type="match status" value="1"/>
</dbReference>
<comment type="similarity">
    <text evidence="14 15">Belongs to the NAD-dependent DNA ligase family. LigA subfamily.</text>
</comment>
<dbReference type="FunFam" id="1.10.150.20:FF:000006">
    <property type="entry name" value="DNA ligase"/>
    <property type="match status" value="1"/>
</dbReference>
<evidence type="ECO:0000256" key="10">
    <source>
        <dbReference type="ARBA" id="ARBA00023027"/>
    </source>
</evidence>
<evidence type="ECO:0000256" key="13">
    <source>
        <dbReference type="ARBA" id="ARBA00034005"/>
    </source>
</evidence>
<evidence type="ECO:0000256" key="6">
    <source>
        <dbReference type="ARBA" id="ARBA00022723"/>
    </source>
</evidence>
<dbReference type="InterPro" id="IPR013840">
    <property type="entry name" value="DNAligase_N"/>
</dbReference>
<reference evidence="18 19" key="1">
    <citation type="submission" date="2019-08" db="EMBL/GenBank/DDBJ databases">
        <title>Calorimonas adulescens gen. nov., sp. nov., an anaerobic thermophilic bacterium from Sakhalin hot spring.</title>
        <authorList>
            <person name="Khomyakova M.A."/>
            <person name="Merkel A.Y."/>
            <person name="Novikov A."/>
            <person name="Bonch-Osmolovskaya E.A."/>
            <person name="Slobodkin A.I."/>
        </authorList>
    </citation>
    <scope>NUCLEOTIDE SEQUENCE [LARGE SCALE GENOMIC DNA]</scope>
    <source>
        <strain evidence="18 19">A05MB</strain>
    </source>
</reference>
<dbReference type="NCBIfam" id="TIGR00575">
    <property type="entry name" value="dnlj"/>
    <property type="match status" value="1"/>
</dbReference>
<dbReference type="PANTHER" id="PTHR23389">
    <property type="entry name" value="CHROMOSOME TRANSMISSION FIDELITY FACTOR 18"/>
    <property type="match status" value="1"/>
</dbReference>
<comment type="catalytic activity">
    <reaction evidence="13 15 16">
        <text>NAD(+) + (deoxyribonucleotide)n-3'-hydroxyl + 5'-phospho-(deoxyribonucleotide)m = (deoxyribonucleotide)n+m + AMP + beta-nicotinamide D-nucleotide.</text>
        <dbReference type="EC" id="6.5.1.2"/>
    </reaction>
</comment>
<organism evidence="18 19">
    <name type="scientific">Calorimonas adulescens</name>
    <dbReference type="NCBI Taxonomy" id="2606906"/>
    <lineage>
        <taxon>Bacteria</taxon>
        <taxon>Bacillati</taxon>
        <taxon>Bacillota</taxon>
        <taxon>Clostridia</taxon>
        <taxon>Thermoanaerobacterales</taxon>
        <taxon>Thermoanaerobacteraceae</taxon>
        <taxon>Calorimonas</taxon>
    </lineage>
</organism>
<feature type="binding site" evidence="15">
    <location>
        <begin position="83"/>
        <end position="84"/>
    </location>
    <ligand>
        <name>NAD(+)</name>
        <dbReference type="ChEBI" id="CHEBI:57540"/>
    </ligand>
</feature>
<dbReference type="InterPro" id="IPR003583">
    <property type="entry name" value="Hlx-hairpin-Hlx_DNA-bd_motif"/>
</dbReference>
<dbReference type="FunFam" id="1.10.287.610:FF:000002">
    <property type="entry name" value="DNA ligase"/>
    <property type="match status" value="1"/>
</dbReference>
<proteinExistence type="inferred from homology"/>
<dbReference type="FunFam" id="3.30.470.30:FF:000001">
    <property type="entry name" value="DNA ligase"/>
    <property type="match status" value="1"/>
</dbReference>